<protein>
    <submittedName>
        <fullName evidence="1">Uncharacterized protein</fullName>
    </submittedName>
</protein>
<dbReference type="Proteomes" id="UP000076738">
    <property type="component" value="Unassembled WGS sequence"/>
</dbReference>
<keyword evidence="2" id="KW-1185">Reference proteome</keyword>
<dbReference type="AlphaFoldDB" id="A0A167FH07"/>
<evidence type="ECO:0000313" key="1">
    <source>
        <dbReference type="EMBL" id="KZO89480.1"/>
    </source>
</evidence>
<evidence type="ECO:0000313" key="2">
    <source>
        <dbReference type="Proteomes" id="UP000076738"/>
    </source>
</evidence>
<reference evidence="1 2" key="1">
    <citation type="journal article" date="2016" name="Mol. Biol. Evol.">
        <title>Comparative Genomics of Early-Diverging Mushroom-Forming Fungi Provides Insights into the Origins of Lignocellulose Decay Capabilities.</title>
        <authorList>
            <person name="Nagy L.G."/>
            <person name="Riley R."/>
            <person name="Tritt A."/>
            <person name="Adam C."/>
            <person name="Daum C."/>
            <person name="Floudas D."/>
            <person name="Sun H."/>
            <person name="Yadav J.S."/>
            <person name="Pangilinan J."/>
            <person name="Larsson K.H."/>
            <person name="Matsuura K."/>
            <person name="Barry K."/>
            <person name="Labutti K."/>
            <person name="Kuo R."/>
            <person name="Ohm R.A."/>
            <person name="Bhattacharya S.S."/>
            <person name="Shirouzu T."/>
            <person name="Yoshinaga Y."/>
            <person name="Martin F.M."/>
            <person name="Grigoriev I.V."/>
            <person name="Hibbett D.S."/>
        </authorList>
    </citation>
    <scope>NUCLEOTIDE SEQUENCE [LARGE SCALE GENOMIC DNA]</scope>
    <source>
        <strain evidence="1 2">TUFC12733</strain>
    </source>
</reference>
<accession>A0A167FH07</accession>
<organism evidence="1 2">
    <name type="scientific">Calocera viscosa (strain TUFC12733)</name>
    <dbReference type="NCBI Taxonomy" id="1330018"/>
    <lineage>
        <taxon>Eukaryota</taxon>
        <taxon>Fungi</taxon>
        <taxon>Dikarya</taxon>
        <taxon>Basidiomycota</taxon>
        <taxon>Agaricomycotina</taxon>
        <taxon>Dacrymycetes</taxon>
        <taxon>Dacrymycetales</taxon>
        <taxon>Dacrymycetaceae</taxon>
        <taxon>Calocera</taxon>
    </lineage>
</organism>
<proteinExistence type="predicted"/>
<sequence length="227" mass="25702">MARVRPWLDRKEKWQDNRDRHAYAAELALDISAPLDESIRRASLECNLAEDAMRSAVLGHQNIHRFRKERAPNLKNVAVHLTKQEFEARGQEFDMHEHGTAWKARLDILQHDPDAAQAGREILLMHRETAAHQVRVSRKAREVDHTNTAAALQKEVHAYNIWTGGHILGLTVKGRSLDYGHPQFFGTELGEAFVRQLVGKSGQELAKDFETFVTQGSRVVGSSARTT</sequence>
<dbReference type="EMBL" id="KV417398">
    <property type="protein sequence ID" value="KZO89480.1"/>
    <property type="molecule type" value="Genomic_DNA"/>
</dbReference>
<name>A0A167FH07_CALVF</name>
<gene>
    <name evidence="1" type="ORF">CALVIDRAFT_569885</name>
</gene>
<dbReference type="OrthoDB" id="3388414at2759"/>